<dbReference type="InterPro" id="IPR028098">
    <property type="entry name" value="Glyco_trans_4-like_N"/>
</dbReference>
<keyword evidence="4" id="KW-1185">Reference proteome</keyword>
<accession>A0A975YJR0</accession>
<dbReference type="EMBL" id="CP076448">
    <property type="protein sequence ID" value="QXM24697.1"/>
    <property type="molecule type" value="Genomic_DNA"/>
</dbReference>
<proteinExistence type="predicted"/>
<evidence type="ECO:0000259" key="1">
    <source>
        <dbReference type="Pfam" id="PF00534"/>
    </source>
</evidence>
<reference evidence="3" key="1">
    <citation type="submission" date="2021-06" db="EMBL/GenBank/DDBJ databases">
        <title>Elioraea tepida, sp. nov., a moderately thermophilic aerobic anoxygenic phototrophic bacterium isolated from an alkaline siliceous hot spring mat community in Yellowstone National Park, WY, USA.</title>
        <authorList>
            <person name="Saini M.K."/>
            <person name="Yoshida S."/>
            <person name="Sebastian A."/>
            <person name="Hirose S."/>
            <person name="Hara E."/>
            <person name="Tamaki H."/>
            <person name="Soulier N.T."/>
            <person name="Albert I."/>
            <person name="Hanada S."/>
            <person name="Bryant D.A."/>
            <person name="Tank M."/>
        </authorList>
    </citation>
    <scope>NUCLEOTIDE SEQUENCE</scope>
    <source>
        <strain evidence="3">MS-P2</strain>
    </source>
</reference>
<organism evidence="3 4">
    <name type="scientific">Elioraea tepida</name>
    <dbReference type="NCBI Taxonomy" id="2843330"/>
    <lineage>
        <taxon>Bacteria</taxon>
        <taxon>Pseudomonadati</taxon>
        <taxon>Pseudomonadota</taxon>
        <taxon>Alphaproteobacteria</taxon>
        <taxon>Acetobacterales</taxon>
        <taxon>Elioraeaceae</taxon>
        <taxon>Elioraea</taxon>
    </lineage>
</organism>
<evidence type="ECO:0000259" key="2">
    <source>
        <dbReference type="Pfam" id="PF13439"/>
    </source>
</evidence>
<dbReference type="PANTHER" id="PTHR45947">
    <property type="entry name" value="SULFOQUINOVOSYL TRANSFERASE SQD2"/>
    <property type="match status" value="1"/>
</dbReference>
<dbReference type="InterPro" id="IPR001296">
    <property type="entry name" value="Glyco_trans_1"/>
</dbReference>
<dbReference type="Pfam" id="PF00534">
    <property type="entry name" value="Glycos_transf_1"/>
    <property type="match status" value="1"/>
</dbReference>
<evidence type="ECO:0000313" key="4">
    <source>
        <dbReference type="Proteomes" id="UP000694001"/>
    </source>
</evidence>
<dbReference type="KEGG" id="elio:KO353_16020"/>
<feature type="domain" description="Glycosyl transferase family 1" evidence="1">
    <location>
        <begin position="194"/>
        <end position="350"/>
    </location>
</feature>
<sequence length="374" mass="41549">MKVAIVHEWLDTYAGSERVLEQLLLAWPEADLFAVCDFLPEAERGFLGGRRPRTTFIQRLPFARTQFRKYLSLMPLAVEQIDLSGYDLVLSSSHAVAKGVLTGPGQLHVSYIHSPMRYAWDLQHQYLRESGSERGLKGAIARWMLHRLRIWDRASAAGVDVLVANSSYIAERIRKVWRRESVVIHPPVAVHRFTLRRDKQDYYLVASRMVPYKRVELVTAAFRRMPGRKLVVIGDGPNMKAVRDAAGGAANITFLGRVSQPELIDRMQGARAALHAAEEDFGIAIVEAQACGTPMIAYGRGGALDIVRAPPANQPTGVFFAEQTPESIIAAVEQFEGLAEAITPEACRANAMRFGEAVFRDAMKALVARELGAR</sequence>
<name>A0A975YJR0_9PROT</name>
<dbReference type="Proteomes" id="UP000694001">
    <property type="component" value="Chromosome"/>
</dbReference>
<gene>
    <name evidence="3" type="ORF">KO353_16020</name>
</gene>
<dbReference type="RefSeq" id="WP_218285754.1">
    <property type="nucleotide sequence ID" value="NZ_CP076448.1"/>
</dbReference>
<dbReference type="PANTHER" id="PTHR45947:SF3">
    <property type="entry name" value="SULFOQUINOVOSYL TRANSFERASE SQD2"/>
    <property type="match status" value="1"/>
</dbReference>
<dbReference type="GO" id="GO:0016757">
    <property type="term" value="F:glycosyltransferase activity"/>
    <property type="evidence" value="ECO:0007669"/>
    <property type="project" value="InterPro"/>
</dbReference>
<dbReference type="AlphaFoldDB" id="A0A975YJR0"/>
<dbReference type="InterPro" id="IPR050194">
    <property type="entry name" value="Glycosyltransferase_grp1"/>
</dbReference>
<evidence type="ECO:0000313" key="3">
    <source>
        <dbReference type="EMBL" id="QXM24697.1"/>
    </source>
</evidence>
<protein>
    <submittedName>
        <fullName evidence="3">Glycosyltransferase family 4 protein</fullName>
    </submittedName>
</protein>
<dbReference type="CDD" id="cd03804">
    <property type="entry name" value="GT4_WbaZ-like"/>
    <property type="match status" value="1"/>
</dbReference>
<dbReference type="Pfam" id="PF13439">
    <property type="entry name" value="Glyco_transf_4"/>
    <property type="match status" value="1"/>
</dbReference>
<feature type="domain" description="Glycosyltransferase subfamily 4-like N-terminal" evidence="2">
    <location>
        <begin position="15"/>
        <end position="190"/>
    </location>
</feature>